<dbReference type="EMBL" id="JBIAHM010000008">
    <property type="protein sequence ID" value="MFE9601297.1"/>
    <property type="molecule type" value="Genomic_DNA"/>
</dbReference>
<keyword evidence="2" id="KW-1185">Reference proteome</keyword>
<protein>
    <submittedName>
        <fullName evidence="1">Uncharacterized protein</fullName>
    </submittedName>
</protein>
<gene>
    <name evidence="1" type="ORF">ACFYNQ_22350</name>
</gene>
<name>A0ABW6M7M6_9ACTN</name>
<sequence length="48" mass="5357">MLRSRVPASAPTPTVLHWLRRYSAQTPDAPKFTVAADTGRRAWSYAQA</sequence>
<comment type="caution">
    <text evidence="1">The sequence shown here is derived from an EMBL/GenBank/DDBJ whole genome shotgun (WGS) entry which is preliminary data.</text>
</comment>
<accession>A0ABW6M7M6</accession>
<dbReference type="RefSeq" id="WP_388108397.1">
    <property type="nucleotide sequence ID" value="NZ_JBIAHM010000008.1"/>
</dbReference>
<proteinExistence type="predicted"/>
<evidence type="ECO:0000313" key="1">
    <source>
        <dbReference type="EMBL" id="MFE9601297.1"/>
    </source>
</evidence>
<organism evidence="1 2">
    <name type="scientific">Streptomyces hokutonensis</name>
    <dbReference type="NCBI Taxonomy" id="1306990"/>
    <lineage>
        <taxon>Bacteria</taxon>
        <taxon>Bacillati</taxon>
        <taxon>Actinomycetota</taxon>
        <taxon>Actinomycetes</taxon>
        <taxon>Kitasatosporales</taxon>
        <taxon>Streptomycetaceae</taxon>
        <taxon>Streptomyces</taxon>
    </lineage>
</organism>
<reference evidence="1 2" key="1">
    <citation type="submission" date="2024-10" db="EMBL/GenBank/DDBJ databases">
        <title>The Natural Products Discovery Center: Release of the First 8490 Sequenced Strains for Exploring Actinobacteria Biosynthetic Diversity.</title>
        <authorList>
            <person name="Kalkreuter E."/>
            <person name="Kautsar S.A."/>
            <person name="Yang D."/>
            <person name="Bader C.D."/>
            <person name="Teijaro C.N."/>
            <person name="Fluegel L."/>
            <person name="Davis C.M."/>
            <person name="Simpson J.R."/>
            <person name="Lauterbach L."/>
            <person name="Steele A.D."/>
            <person name="Gui C."/>
            <person name="Meng S."/>
            <person name="Li G."/>
            <person name="Viehrig K."/>
            <person name="Ye F."/>
            <person name="Su P."/>
            <person name="Kiefer A.F."/>
            <person name="Nichols A."/>
            <person name="Cepeda A.J."/>
            <person name="Yan W."/>
            <person name="Fan B."/>
            <person name="Jiang Y."/>
            <person name="Adhikari A."/>
            <person name="Zheng C.-J."/>
            <person name="Schuster L."/>
            <person name="Cowan T.M."/>
            <person name="Smanski M.J."/>
            <person name="Chevrette M.G."/>
            <person name="De Carvalho L.P.S."/>
            <person name="Shen B."/>
        </authorList>
    </citation>
    <scope>NUCLEOTIDE SEQUENCE [LARGE SCALE GENOMIC DNA]</scope>
    <source>
        <strain evidence="1 2">NPDC006488</strain>
    </source>
</reference>
<dbReference type="Proteomes" id="UP001601303">
    <property type="component" value="Unassembled WGS sequence"/>
</dbReference>
<evidence type="ECO:0000313" key="2">
    <source>
        <dbReference type="Proteomes" id="UP001601303"/>
    </source>
</evidence>